<evidence type="ECO:0000256" key="2">
    <source>
        <dbReference type="ARBA" id="ARBA00001946"/>
    </source>
</evidence>
<dbReference type="GO" id="GO:0004523">
    <property type="term" value="F:RNA-DNA hybrid ribonuclease activity"/>
    <property type="evidence" value="ECO:0007669"/>
    <property type="project" value="UniProtKB-UniRule"/>
</dbReference>
<evidence type="ECO:0000256" key="13">
    <source>
        <dbReference type="ARBA" id="ARBA00022842"/>
    </source>
</evidence>
<evidence type="ECO:0000256" key="14">
    <source>
        <dbReference type="HAMAP-Rule" id="MF_00053"/>
    </source>
</evidence>
<dbReference type="Proteomes" id="UP000028875">
    <property type="component" value="Unassembled WGS sequence"/>
</dbReference>
<dbReference type="OrthoDB" id="9777935at2"/>
<evidence type="ECO:0000256" key="4">
    <source>
        <dbReference type="ARBA" id="ARBA00004496"/>
    </source>
</evidence>
<name>A0A024QA31_9BACI</name>
<sequence>MPQAVYKLSQQTIYQMKHYYQSSLTTTPQGAIFRAKTPEAVITAYKSGKVLFQGAAPEKESKKWANTNEVVAPKAASRSQRTPHAFVPPTTLYTSNHMGTDEAGTGDYFGPITVAGVYLTQDQIHYLKTIGVTDSKTITDTKIRELAKKITAMNIPYSLMVLRNEKYNQLQKKGWSQGKMKAVLHQHAINKLQEKIQGQQIEGIIIDQFCEPPIYQRHIRSEQLSLLPHTYFLTKAESYSTAVAAGSIIARASFLKEMDALSKSTGMTLPKGASKKVDETIAQIIHKYGWDFLNKCGKTHFANTKKANTYL</sequence>
<evidence type="ECO:0000259" key="16">
    <source>
        <dbReference type="PROSITE" id="PS51975"/>
    </source>
</evidence>
<evidence type="ECO:0000313" key="18">
    <source>
        <dbReference type="Proteomes" id="UP000028875"/>
    </source>
</evidence>
<gene>
    <name evidence="14 17" type="primary">rnhC</name>
    <name evidence="17" type="ORF">BN990_01681</name>
</gene>
<evidence type="ECO:0000256" key="10">
    <source>
        <dbReference type="ARBA" id="ARBA00022723"/>
    </source>
</evidence>
<evidence type="ECO:0000256" key="12">
    <source>
        <dbReference type="ARBA" id="ARBA00022801"/>
    </source>
</evidence>
<dbReference type="GO" id="GO:0000287">
    <property type="term" value="F:magnesium ion binding"/>
    <property type="evidence" value="ECO:0007669"/>
    <property type="project" value="UniProtKB-UniRule"/>
</dbReference>
<comment type="function">
    <text evidence="3 14">Endonuclease that specifically degrades the RNA of RNA-DNA hybrids.</text>
</comment>
<proteinExistence type="inferred from homology"/>
<dbReference type="Pfam" id="PF01351">
    <property type="entry name" value="RNase_HII"/>
    <property type="match status" value="1"/>
</dbReference>
<evidence type="ECO:0000313" key="17">
    <source>
        <dbReference type="EMBL" id="CDQ39383.1"/>
    </source>
</evidence>
<dbReference type="InterPro" id="IPR024567">
    <property type="entry name" value="RNase_HII/HIII_dom"/>
</dbReference>
<keyword evidence="13 14" id="KW-0460">Magnesium</keyword>
<keyword evidence="9 14" id="KW-0540">Nuclease</keyword>
<keyword evidence="18" id="KW-1185">Reference proteome</keyword>
<dbReference type="Pfam" id="PF11858">
    <property type="entry name" value="DUF3378"/>
    <property type="match status" value="1"/>
</dbReference>
<evidence type="ECO:0000256" key="9">
    <source>
        <dbReference type="ARBA" id="ARBA00022722"/>
    </source>
</evidence>
<keyword evidence="10 14" id="KW-0479">Metal-binding</keyword>
<reference evidence="18" key="2">
    <citation type="submission" date="2014-05" db="EMBL/GenBank/DDBJ databases">
        <title>Draft genome sequence of Virgibacillus massiliensis Vm-5.</title>
        <authorList>
            <person name="Khelaifia S."/>
            <person name="Croce O."/>
            <person name="Lagier J.C."/>
            <person name="Raoult D."/>
        </authorList>
    </citation>
    <scope>NUCLEOTIDE SEQUENCE [LARGE SCALE GENOMIC DNA]</scope>
    <source>
        <strain evidence="18">Vm-5</strain>
    </source>
</reference>
<dbReference type="eggNOG" id="COG1039">
    <property type="taxonomic scope" value="Bacteria"/>
</dbReference>
<dbReference type="PANTHER" id="PTHR10954">
    <property type="entry name" value="RIBONUCLEASE H2 SUBUNIT A"/>
    <property type="match status" value="1"/>
</dbReference>
<dbReference type="GO" id="GO:0006298">
    <property type="term" value="P:mismatch repair"/>
    <property type="evidence" value="ECO:0007669"/>
    <property type="project" value="TreeGrafter"/>
</dbReference>
<dbReference type="InterPro" id="IPR012337">
    <property type="entry name" value="RNaseH-like_sf"/>
</dbReference>
<dbReference type="PIRSF" id="PIRSF037748">
    <property type="entry name" value="RnhC"/>
    <property type="match status" value="1"/>
</dbReference>
<dbReference type="GO" id="GO:0043137">
    <property type="term" value="P:DNA replication, removal of RNA primer"/>
    <property type="evidence" value="ECO:0007669"/>
    <property type="project" value="TreeGrafter"/>
</dbReference>
<comment type="catalytic activity">
    <reaction evidence="1 14 15">
        <text>Endonucleolytic cleavage to 5'-phosphomonoester.</text>
        <dbReference type="EC" id="3.1.26.4"/>
    </reaction>
</comment>
<reference evidence="17 18" key="1">
    <citation type="submission" date="2014-03" db="EMBL/GenBank/DDBJ databases">
        <authorList>
            <person name="Urmite Genomes U."/>
        </authorList>
    </citation>
    <scope>NUCLEOTIDE SEQUENCE [LARGE SCALE GENOMIC DNA]</scope>
    <source>
        <strain evidence="17 18">Vm-5</strain>
    </source>
</reference>
<dbReference type="HAMAP" id="MF_00053">
    <property type="entry name" value="RNase_HIII"/>
    <property type="match status" value="1"/>
</dbReference>
<protein>
    <recommendedName>
        <fullName evidence="7 14">Ribonuclease HIII</fullName>
        <shortName evidence="14">RNase HIII</shortName>
        <ecNumber evidence="6 14">3.1.26.4</ecNumber>
    </recommendedName>
</protein>
<organism evidence="17 18">
    <name type="scientific">Virgibacillus massiliensis</name>
    <dbReference type="NCBI Taxonomy" id="1462526"/>
    <lineage>
        <taxon>Bacteria</taxon>
        <taxon>Bacillati</taxon>
        <taxon>Bacillota</taxon>
        <taxon>Bacilli</taxon>
        <taxon>Bacillales</taxon>
        <taxon>Bacillaceae</taxon>
        <taxon>Virgibacillus</taxon>
    </lineage>
</organism>
<dbReference type="Gene3D" id="3.30.310.10">
    <property type="entry name" value="TATA-Binding Protein"/>
    <property type="match status" value="1"/>
</dbReference>
<evidence type="ECO:0000256" key="1">
    <source>
        <dbReference type="ARBA" id="ARBA00000077"/>
    </source>
</evidence>
<evidence type="ECO:0000256" key="11">
    <source>
        <dbReference type="ARBA" id="ARBA00022759"/>
    </source>
</evidence>
<dbReference type="Gene3D" id="3.30.420.10">
    <property type="entry name" value="Ribonuclease H-like superfamily/Ribonuclease H"/>
    <property type="match status" value="1"/>
</dbReference>
<dbReference type="InterPro" id="IPR024568">
    <property type="entry name" value="RNase_HIII_N"/>
</dbReference>
<evidence type="ECO:0000256" key="5">
    <source>
        <dbReference type="ARBA" id="ARBA00008378"/>
    </source>
</evidence>
<dbReference type="CDD" id="cd06590">
    <property type="entry name" value="RNase_HII_bacteria_HIII_like"/>
    <property type="match status" value="1"/>
</dbReference>
<evidence type="ECO:0000256" key="7">
    <source>
        <dbReference type="ARBA" id="ARBA00021407"/>
    </source>
</evidence>
<dbReference type="GO" id="GO:0005737">
    <property type="term" value="C:cytoplasm"/>
    <property type="evidence" value="ECO:0007669"/>
    <property type="project" value="UniProtKB-SubCell"/>
</dbReference>
<feature type="binding site" evidence="14 15">
    <location>
        <position position="207"/>
    </location>
    <ligand>
        <name>a divalent metal cation</name>
        <dbReference type="ChEBI" id="CHEBI:60240"/>
    </ligand>
</feature>
<keyword evidence="12 14" id="KW-0378">Hydrolase</keyword>
<dbReference type="PANTHER" id="PTHR10954:SF23">
    <property type="entry name" value="RIBONUCLEASE"/>
    <property type="match status" value="1"/>
</dbReference>
<evidence type="ECO:0000256" key="15">
    <source>
        <dbReference type="PROSITE-ProRule" id="PRU01319"/>
    </source>
</evidence>
<evidence type="ECO:0000256" key="8">
    <source>
        <dbReference type="ARBA" id="ARBA00022490"/>
    </source>
</evidence>
<accession>A0A024QA31</accession>
<comment type="caution">
    <text evidence="17">The sequence shown here is derived from an EMBL/GenBank/DDBJ whole genome shotgun (WGS) entry which is preliminary data.</text>
</comment>
<comment type="subcellular location">
    <subcellularLocation>
        <location evidence="4 14">Cytoplasm</location>
    </subcellularLocation>
</comment>
<dbReference type="RefSeq" id="WP_021290925.1">
    <property type="nucleotide sequence ID" value="NZ_BNER01000002.1"/>
</dbReference>
<dbReference type="GO" id="GO:0032299">
    <property type="term" value="C:ribonuclease H2 complex"/>
    <property type="evidence" value="ECO:0007669"/>
    <property type="project" value="TreeGrafter"/>
</dbReference>
<dbReference type="STRING" id="1462526.BN990_01681"/>
<dbReference type="GO" id="GO:0003723">
    <property type="term" value="F:RNA binding"/>
    <property type="evidence" value="ECO:0007669"/>
    <property type="project" value="UniProtKB-UniRule"/>
</dbReference>
<comment type="cofactor">
    <cofactor evidence="14 15">
        <name>Mn(2+)</name>
        <dbReference type="ChEBI" id="CHEBI:29035"/>
    </cofactor>
    <cofactor evidence="14 15">
        <name>Mg(2+)</name>
        <dbReference type="ChEBI" id="CHEBI:18420"/>
    </cofactor>
    <text evidence="14 15">Manganese or magnesium. Binds 1 divalent metal ion per monomer in the absence of substrate. May bind a second metal ion after substrate binding.</text>
</comment>
<dbReference type="FunFam" id="3.30.420.10:FF:000047">
    <property type="entry name" value="Ribonuclease HIII"/>
    <property type="match status" value="1"/>
</dbReference>
<feature type="binding site" evidence="14 15">
    <location>
        <position position="102"/>
    </location>
    <ligand>
        <name>a divalent metal cation</name>
        <dbReference type="ChEBI" id="CHEBI:60240"/>
    </ligand>
</feature>
<evidence type="ECO:0000256" key="3">
    <source>
        <dbReference type="ARBA" id="ARBA00004065"/>
    </source>
</evidence>
<feature type="domain" description="RNase H type-2" evidence="16">
    <location>
        <begin position="95"/>
        <end position="311"/>
    </location>
</feature>
<feature type="binding site" evidence="14 15">
    <location>
        <position position="101"/>
    </location>
    <ligand>
        <name>a divalent metal cation</name>
        <dbReference type="ChEBI" id="CHEBI:60240"/>
    </ligand>
</feature>
<dbReference type="PROSITE" id="PS51975">
    <property type="entry name" value="RNASE_H_2"/>
    <property type="match status" value="1"/>
</dbReference>
<dbReference type="EC" id="3.1.26.4" evidence="6 14"/>
<dbReference type="EMBL" id="CCDP010000001">
    <property type="protein sequence ID" value="CDQ39383.1"/>
    <property type="molecule type" value="Genomic_DNA"/>
</dbReference>
<dbReference type="NCBIfam" id="TIGR00716">
    <property type="entry name" value="rnhC"/>
    <property type="match status" value="1"/>
</dbReference>
<dbReference type="InterPro" id="IPR036397">
    <property type="entry name" value="RNaseH_sf"/>
</dbReference>
<dbReference type="InterPro" id="IPR001352">
    <property type="entry name" value="RNase_HII/HIII"/>
</dbReference>
<dbReference type="AlphaFoldDB" id="A0A024QA31"/>
<comment type="similarity">
    <text evidence="5 14">Belongs to the RNase HII family. RnhC subfamily.</text>
</comment>
<keyword evidence="8 14" id="KW-0963">Cytoplasm</keyword>
<keyword evidence="11 14" id="KW-0255">Endonuclease</keyword>
<dbReference type="InterPro" id="IPR012295">
    <property type="entry name" value="TBP_dom_sf"/>
</dbReference>
<comment type="cofactor">
    <cofactor evidence="2">
        <name>Mg(2+)</name>
        <dbReference type="ChEBI" id="CHEBI:18420"/>
    </cofactor>
</comment>
<evidence type="ECO:0000256" key="6">
    <source>
        <dbReference type="ARBA" id="ARBA00012180"/>
    </source>
</evidence>
<dbReference type="InterPro" id="IPR004641">
    <property type="entry name" value="RNase_HIII"/>
</dbReference>
<dbReference type="SUPFAM" id="SSF53098">
    <property type="entry name" value="Ribonuclease H-like"/>
    <property type="match status" value="1"/>
</dbReference>
<dbReference type="CDD" id="cd14796">
    <property type="entry name" value="RNAse_HIII_N"/>
    <property type="match status" value="1"/>
</dbReference>